<keyword evidence="2" id="KW-1133">Transmembrane helix</keyword>
<organism evidence="3 4">
    <name type="scientific">Lentilactobacillus curieae</name>
    <dbReference type="NCBI Taxonomy" id="1138822"/>
    <lineage>
        <taxon>Bacteria</taxon>
        <taxon>Bacillati</taxon>
        <taxon>Bacillota</taxon>
        <taxon>Bacilli</taxon>
        <taxon>Lactobacillales</taxon>
        <taxon>Lactobacillaceae</taxon>
        <taxon>Lentilactobacillus</taxon>
    </lineage>
</organism>
<proteinExistence type="predicted"/>
<feature type="transmembrane region" description="Helical" evidence="2">
    <location>
        <begin position="94"/>
        <end position="113"/>
    </location>
</feature>
<dbReference type="AlphaFoldDB" id="A0A1S6QGD5"/>
<keyword evidence="2" id="KW-0472">Membrane</keyword>
<dbReference type="RefSeq" id="WP_052127641.1">
    <property type="nucleotide sequence ID" value="NZ_CP018906.1"/>
</dbReference>
<feature type="region of interest" description="Disordered" evidence="1">
    <location>
        <begin position="192"/>
        <end position="216"/>
    </location>
</feature>
<accession>A0A1S6QGD5</accession>
<keyword evidence="2" id="KW-0812">Transmembrane</keyword>
<evidence type="ECO:0000313" key="4">
    <source>
        <dbReference type="Proteomes" id="UP000030361"/>
    </source>
</evidence>
<protein>
    <submittedName>
        <fullName evidence="3">Uncharacterized protein</fullName>
    </submittedName>
</protein>
<dbReference type="OrthoDB" id="2312458at2"/>
<evidence type="ECO:0000256" key="2">
    <source>
        <dbReference type="SAM" id="Phobius"/>
    </source>
</evidence>
<sequence>MKKIKLAVGAIFVILAVVLAYQSSLVSAMLSFANSAGTGSSTGLYFAILIAISGISYILFAESNNKLLKLMPLGLNLVATFVAMLFASKSFHDLKLWGIVTAIVSLVIVMWDLRTNQSVEDEDTYIKEIEETPETIETSRRGKHRANNWITNDKSWWLILIANLCFLTVAMFIGFATINNSLHGAMVEKTTENAVREDSDEGSPKSTNVSDPNNVGHAPLRKAGQYFYSDHYGKISLLGLSTDKKHSQGTGQVGTTVDLVKIATNKPLNSDQQFNSGNDFDTNKLTSPYTYLKSQYTVTNNSNRSIIVGGLKQIVLPDGKQINSSDKSVIDSGQGEELAPHAKRSYYLHILLDKKSDAYRPKFVHLYFEEISDSDSFVIQGSQFDVIMPISYKM</sequence>
<feature type="compositionally biased region" description="Polar residues" evidence="1">
    <location>
        <begin position="204"/>
        <end position="213"/>
    </location>
</feature>
<feature type="transmembrane region" description="Helical" evidence="2">
    <location>
        <begin position="67"/>
        <end position="88"/>
    </location>
</feature>
<evidence type="ECO:0000256" key="1">
    <source>
        <dbReference type="SAM" id="MobiDB-lite"/>
    </source>
</evidence>
<dbReference type="KEGG" id="lcu:PL11_001465"/>
<gene>
    <name evidence="3" type="ORF">PL11_001465</name>
</gene>
<name>A0A1S6QGD5_9LACO</name>
<dbReference type="EMBL" id="CP018906">
    <property type="protein sequence ID" value="AQW20674.1"/>
    <property type="molecule type" value="Genomic_DNA"/>
</dbReference>
<feature type="transmembrane region" description="Helical" evidence="2">
    <location>
        <begin position="44"/>
        <end position="60"/>
    </location>
</feature>
<feature type="transmembrane region" description="Helical" evidence="2">
    <location>
        <begin position="155"/>
        <end position="178"/>
    </location>
</feature>
<dbReference type="Proteomes" id="UP000030361">
    <property type="component" value="Chromosome"/>
</dbReference>
<keyword evidence="4" id="KW-1185">Reference proteome</keyword>
<evidence type="ECO:0000313" key="3">
    <source>
        <dbReference type="EMBL" id="AQW20674.1"/>
    </source>
</evidence>
<reference evidence="3 4" key="1">
    <citation type="journal article" date="2015" name="Genome Announc.">
        <title>Genome Sequence of Lactobacillus curieae CCTCC M 2011381T, a Novel Producer of Gamma-aminobutyric Acid.</title>
        <authorList>
            <person name="Wang Y."/>
            <person name="Wang Y."/>
            <person name="Lang C."/>
            <person name="Wei D."/>
            <person name="Xu P."/>
            <person name="Xie J."/>
        </authorList>
    </citation>
    <scope>NUCLEOTIDE SEQUENCE [LARGE SCALE GENOMIC DNA]</scope>
    <source>
        <strain evidence="3 4">CCTCC M 2011381</strain>
    </source>
</reference>